<dbReference type="Proteomes" id="UP001521184">
    <property type="component" value="Unassembled WGS sequence"/>
</dbReference>
<keyword evidence="3" id="KW-1185">Reference proteome</keyword>
<feature type="compositionally biased region" description="Basic and acidic residues" evidence="1">
    <location>
        <begin position="53"/>
        <end position="63"/>
    </location>
</feature>
<sequence length="112" mass="12101">MTPPKARPVGRKASFTAFALQAQSNLLSPGLASDSTSDQEVALSPSPSKRKAGIHDHDDEPQPRKQPSLDLNTTNAPMDIERHEPGEVAPQHSAYNQPTLKLRLPKDTSVSP</sequence>
<evidence type="ECO:0000256" key="1">
    <source>
        <dbReference type="SAM" id="MobiDB-lite"/>
    </source>
</evidence>
<protein>
    <submittedName>
        <fullName evidence="2">Uncharacterized protein</fullName>
    </submittedName>
</protein>
<organism evidence="2 3">
    <name type="scientific">Diplodia intermedia</name>
    <dbReference type="NCBI Taxonomy" id="856260"/>
    <lineage>
        <taxon>Eukaryota</taxon>
        <taxon>Fungi</taxon>
        <taxon>Dikarya</taxon>
        <taxon>Ascomycota</taxon>
        <taxon>Pezizomycotina</taxon>
        <taxon>Dothideomycetes</taxon>
        <taxon>Dothideomycetes incertae sedis</taxon>
        <taxon>Botryosphaeriales</taxon>
        <taxon>Botryosphaeriaceae</taxon>
        <taxon>Diplodia</taxon>
    </lineage>
</organism>
<feature type="region of interest" description="Disordered" evidence="1">
    <location>
        <begin position="28"/>
        <end position="112"/>
    </location>
</feature>
<evidence type="ECO:0000313" key="2">
    <source>
        <dbReference type="EMBL" id="KAL1640975.1"/>
    </source>
</evidence>
<gene>
    <name evidence="2" type="ORF">SLS58_006415</name>
</gene>
<dbReference type="EMBL" id="JAKEKT020000044">
    <property type="protein sequence ID" value="KAL1640975.1"/>
    <property type="molecule type" value="Genomic_DNA"/>
</dbReference>
<comment type="caution">
    <text evidence="2">The sequence shown here is derived from an EMBL/GenBank/DDBJ whole genome shotgun (WGS) entry which is preliminary data.</text>
</comment>
<name>A0ABR3TN05_9PEZI</name>
<feature type="compositionally biased region" description="Polar residues" evidence="1">
    <location>
        <begin position="28"/>
        <end position="39"/>
    </location>
</feature>
<proteinExistence type="predicted"/>
<accession>A0ABR3TN05</accession>
<evidence type="ECO:0000313" key="3">
    <source>
        <dbReference type="Proteomes" id="UP001521184"/>
    </source>
</evidence>
<reference evidence="2 3" key="1">
    <citation type="journal article" date="2023" name="Plant Dis.">
        <title>First Report of Diplodia intermedia Causing Canker and Dieback Diseases on Apple Trees in Canada.</title>
        <authorList>
            <person name="Ellouze W."/>
            <person name="Ilyukhin E."/>
            <person name="Sulman M."/>
            <person name="Ali S."/>
        </authorList>
    </citation>
    <scope>NUCLEOTIDE SEQUENCE [LARGE SCALE GENOMIC DNA]</scope>
    <source>
        <strain evidence="2 3">M45-28</strain>
    </source>
</reference>